<dbReference type="PANTHER" id="PTHR41339">
    <property type="entry name" value="LIPL48"/>
    <property type="match status" value="1"/>
</dbReference>
<proteinExistence type="predicted"/>
<feature type="region of interest" description="Disordered" evidence="1">
    <location>
        <begin position="23"/>
        <end position="63"/>
    </location>
</feature>
<dbReference type="PANTHER" id="PTHR41339:SF1">
    <property type="entry name" value="SECRETED PROTEIN"/>
    <property type="match status" value="1"/>
</dbReference>
<name>A0A0K1PS88_9BACT</name>
<feature type="signal peptide" evidence="2">
    <location>
        <begin position="1"/>
        <end position="18"/>
    </location>
</feature>
<feature type="chain" id="PRO_5005466251" evidence="2">
    <location>
        <begin position="19"/>
        <end position="472"/>
    </location>
</feature>
<evidence type="ECO:0000313" key="4">
    <source>
        <dbReference type="Proteomes" id="UP000064967"/>
    </source>
</evidence>
<dbReference type="STRING" id="1391654.AKJ09_03069"/>
<sequence length="472" mass="49185">MFASFGAIILAAAFASTACEESTEVTPNPAPDGGGNFPSTEADASAPAIDCPAPTGGPTMHKDDVEGEQVWTTAGSPHIVEYDVNVRNGAKLTIEPCAEVLVAKGKHIHVAYPGTPNIGGTLIAEGTATKPIKFGGRDGERWASIHVVAPGTARFKYVTFDGGGGGDFEDNATLNILGDGELPADPLLFVDHVTIKNSLGTGIWMQRGSNFIEGSTDLTITGSGAGESPYPIQIEEHSIDRLPVGKYTGNKIDEILLRAVGASDANGLALDATLHERGVPYHMGKTTLDYFVVGPKDGAPTATLTIEPGVVMRFEAETALKVQGSGDKPSTGAIRALGTAEKPIVFTSASASPKAGDWRGLWFGGIPSDKNKLDHVRIEYAGFDCSCILNSCSNIGTHNGAVIFTAQPGSAFITNSVFKEVDGHAVTEGFDGALVDFRPTNDFQAITGCVQTLPRVVVGACPNPKPACDGMD</sequence>
<keyword evidence="4" id="KW-1185">Reference proteome</keyword>
<accession>A0A0K1PS88</accession>
<evidence type="ECO:0000256" key="2">
    <source>
        <dbReference type="SAM" id="SignalP"/>
    </source>
</evidence>
<organism evidence="3 4">
    <name type="scientific">Labilithrix luteola</name>
    <dbReference type="NCBI Taxonomy" id="1391654"/>
    <lineage>
        <taxon>Bacteria</taxon>
        <taxon>Pseudomonadati</taxon>
        <taxon>Myxococcota</taxon>
        <taxon>Polyangia</taxon>
        <taxon>Polyangiales</taxon>
        <taxon>Labilitrichaceae</taxon>
        <taxon>Labilithrix</taxon>
    </lineage>
</organism>
<dbReference type="PATRIC" id="fig|1391654.3.peg.3105"/>
<evidence type="ECO:0000313" key="3">
    <source>
        <dbReference type="EMBL" id="AKU96405.1"/>
    </source>
</evidence>
<dbReference type="EMBL" id="CP012333">
    <property type="protein sequence ID" value="AKU96405.1"/>
    <property type="molecule type" value="Genomic_DNA"/>
</dbReference>
<keyword evidence="2" id="KW-0732">Signal</keyword>
<protein>
    <submittedName>
        <fullName evidence="3">Fibronectin type III domain protein</fullName>
    </submittedName>
</protein>
<dbReference type="Proteomes" id="UP000064967">
    <property type="component" value="Chromosome"/>
</dbReference>
<dbReference type="AlphaFoldDB" id="A0A0K1PS88"/>
<evidence type="ECO:0000256" key="1">
    <source>
        <dbReference type="SAM" id="MobiDB-lite"/>
    </source>
</evidence>
<reference evidence="3 4" key="1">
    <citation type="submission" date="2015-08" db="EMBL/GenBank/DDBJ databases">
        <authorList>
            <person name="Babu N.S."/>
            <person name="Beckwith C.J."/>
            <person name="Beseler K.G."/>
            <person name="Brison A."/>
            <person name="Carone J.V."/>
            <person name="Caskin T.P."/>
            <person name="Diamond M."/>
            <person name="Durham M.E."/>
            <person name="Foxe J.M."/>
            <person name="Go M."/>
            <person name="Henderson B.A."/>
            <person name="Jones I.B."/>
            <person name="McGettigan J.A."/>
            <person name="Micheletti S.J."/>
            <person name="Nasrallah M.E."/>
            <person name="Ortiz D."/>
            <person name="Piller C.R."/>
            <person name="Privatt S.R."/>
            <person name="Schneider S.L."/>
            <person name="Sharp S."/>
            <person name="Smith T.C."/>
            <person name="Stanton J.D."/>
            <person name="Ullery H.E."/>
            <person name="Wilson R.J."/>
            <person name="Serrano M.G."/>
            <person name="Buck G."/>
            <person name="Lee V."/>
            <person name="Wang Y."/>
            <person name="Carvalho R."/>
            <person name="Voegtly L."/>
            <person name="Shi R."/>
            <person name="Duckworth R."/>
            <person name="Johnson A."/>
            <person name="Loviza R."/>
            <person name="Walstead R."/>
            <person name="Shah Z."/>
            <person name="Kiflezghi M."/>
            <person name="Wade K."/>
            <person name="Ball S.L."/>
            <person name="Bradley K.W."/>
            <person name="Asai D.J."/>
            <person name="Bowman C.A."/>
            <person name="Russell D.A."/>
            <person name="Pope W.H."/>
            <person name="Jacobs-Sera D."/>
            <person name="Hendrix R.W."/>
            <person name="Hatfull G.F."/>
        </authorList>
    </citation>
    <scope>NUCLEOTIDE SEQUENCE [LARGE SCALE GENOMIC DNA]</scope>
    <source>
        <strain evidence="3 4">DSM 27648</strain>
    </source>
</reference>
<gene>
    <name evidence="3" type="ORF">AKJ09_03069</name>
</gene>
<dbReference type="KEGG" id="llu:AKJ09_03069"/>